<dbReference type="PANTHER" id="PTHR30055:SF234">
    <property type="entry name" value="HTH-TYPE TRANSCRIPTIONAL REGULATOR BETI"/>
    <property type="match status" value="1"/>
</dbReference>
<name>A0A3L8PJG1_9ACTN</name>
<evidence type="ECO:0000256" key="5">
    <source>
        <dbReference type="SAM" id="MobiDB-lite"/>
    </source>
</evidence>
<dbReference type="SUPFAM" id="SSF48498">
    <property type="entry name" value="Tetracyclin repressor-like, C-terminal domain"/>
    <property type="match status" value="1"/>
</dbReference>
<dbReference type="GO" id="GO:0000976">
    <property type="term" value="F:transcription cis-regulatory region binding"/>
    <property type="evidence" value="ECO:0007669"/>
    <property type="project" value="TreeGrafter"/>
</dbReference>
<comment type="caution">
    <text evidence="7">The sequence shown here is derived from an EMBL/GenBank/DDBJ whole genome shotgun (WGS) entry which is preliminary data.</text>
</comment>
<dbReference type="InterPro" id="IPR050109">
    <property type="entry name" value="HTH-type_TetR-like_transc_reg"/>
</dbReference>
<dbReference type="SUPFAM" id="SSF46689">
    <property type="entry name" value="Homeodomain-like"/>
    <property type="match status" value="1"/>
</dbReference>
<dbReference type="Gene3D" id="1.10.357.10">
    <property type="entry name" value="Tetracycline Repressor, domain 2"/>
    <property type="match status" value="1"/>
</dbReference>
<dbReference type="PANTHER" id="PTHR30055">
    <property type="entry name" value="HTH-TYPE TRANSCRIPTIONAL REGULATOR RUTR"/>
    <property type="match status" value="1"/>
</dbReference>
<dbReference type="InterPro" id="IPR041490">
    <property type="entry name" value="KstR2_TetR_C"/>
</dbReference>
<reference evidence="7 8" key="1">
    <citation type="submission" date="2018-10" db="EMBL/GenBank/DDBJ databases">
        <title>Aeromicrobium sp. 9W16Y-2 whole genome shotgun sequence.</title>
        <authorList>
            <person name="Li F."/>
        </authorList>
    </citation>
    <scope>NUCLEOTIDE SEQUENCE [LARGE SCALE GENOMIC DNA]</scope>
    <source>
        <strain evidence="7 8">9W16Y-2</strain>
    </source>
</reference>
<feature type="domain" description="HTH tetR-type" evidence="6">
    <location>
        <begin position="41"/>
        <end position="101"/>
    </location>
</feature>
<evidence type="ECO:0000256" key="2">
    <source>
        <dbReference type="ARBA" id="ARBA00023125"/>
    </source>
</evidence>
<evidence type="ECO:0000256" key="3">
    <source>
        <dbReference type="ARBA" id="ARBA00023163"/>
    </source>
</evidence>
<dbReference type="PROSITE" id="PS50977">
    <property type="entry name" value="HTH_TETR_2"/>
    <property type="match status" value="1"/>
</dbReference>
<dbReference type="Pfam" id="PF00440">
    <property type="entry name" value="TetR_N"/>
    <property type="match status" value="1"/>
</dbReference>
<dbReference type="InterPro" id="IPR009057">
    <property type="entry name" value="Homeodomain-like_sf"/>
</dbReference>
<dbReference type="PRINTS" id="PR00455">
    <property type="entry name" value="HTHTETR"/>
</dbReference>
<proteinExistence type="predicted"/>
<gene>
    <name evidence="7" type="ORF">D9V41_11410</name>
</gene>
<accession>A0A3L8PJG1</accession>
<evidence type="ECO:0000256" key="4">
    <source>
        <dbReference type="PROSITE-ProRule" id="PRU00335"/>
    </source>
</evidence>
<dbReference type="Pfam" id="PF17932">
    <property type="entry name" value="TetR_C_24"/>
    <property type="match status" value="1"/>
</dbReference>
<dbReference type="InterPro" id="IPR001647">
    <property type="entry name" value="HTH_TetR"/>
</dbReference>
<feature type="DNA-binding region" description="H-T-H motif" evidence="4">
    <location>
        <begin position="64"/>
        <end position="83"/>
    </location>
</feature>
<protein>
    <submittedName>
        <fullName evidence="7">TetR/AcrR family transcriptional regulator</fullName>
    </submittedName>
</protein>
<dbReference type="AlphaFoldDB" id="A0A3L8PJG1"/>
<keyword evidence="8" id="KW-1185">Reference proteome</keyword>
<dbReference type="GO" id="GO:0003700">
    <property type="term" value="F:DNA-binding transcription factor activity"/>
    <property type="evidence" value="ECO:0007669"/>
    <property type="project" value="TreeGrafter"/>
</dbReference>
<evidence type="ECO:0000256" key="1">
    <source>
        <dbReference type="ARBA" id="ARBA00023015"/>
    </source>
</evidence>
<feature type="region of interest" description="Disordered" evidence="5">
    <location>
        <begin position="1"/>
        <end position="24"/>
    </location>
</feature>
<evidence type="ECO:0000313" key="8">
    <source>
        <dbReference type="Proteomes" id="UP000282515"/>
    </source>
</evidence>
<keyword evidence="2 4" id="KW-0238">DNA-binding</keyword>
<evidence type="ECO:0000313" key="7">
    <source>
        <dbReference type="EMBL" id="RLV55360.1"/>
    </source>
</evidence>
<dbReference type="OrthoDB" id="1669699at2"/>
<dbReference type="Proteomes" id="UP000282515">
    <property type="component" value="Unassembled WGS sequence"/>
</dbReference>
<organism evidence="7 8">
    <name type="scientific">Aeromicrobium phragmitis</name>
    <dbReference type="NCBI Taxonomy" id="2478914"/>
    <lineage>
        <taxon>Bacteria</taxon>
        <taxon>Bacillati</taxon>
        <taxon>Actinomycetota</taxon>
        <taxon>Actinomycetes</taxon>
        <taxon>Propionibacteriales</taxon>
        <taxon>Nocardioidaceae</taxon>
        <taxon>Aeromicrobium</taxon>
    </lineage>
</organism>
<sequence>MGGESRVTDTTSRDPVRPSAAQFDRERAERRIEEFWDERATGASRRILCGATLAFADLGYHGASTREIANRAGMSSAAVYIHFESKQELLHCIALEGHKASTGAFSDPARQAADPVSQLRLGVASFATWNAEMNLLSRSIEYEIRLHRGPEFADVWDLRRGVDAHVLEILHAGMAEGVFRLADPEWAKITILSTCIDVARWYRHGSSRTPTAIGFQYADLAMMLAGAR</sequence>
<dbReference type="InterPro" id="IPR036271">
    <property type="entry name" value="Tet_transcr_reg_TetR-rel_C_sf"/>
</dbReference>
<keyword evidence="3" id="KW-0804">Transcription</keyword>
<dbReference type="EMBL" id="RDBF01000008">
    <property type="protein sequence ID" value="RLV55360.1"/>
    <property type="molecule type" value="Genomic_DNA"/>
</dbReference>
<keyword evidence="1" id="KW-0805">Transcription regulation</keyword>
<evidence type="ECO:0000259" key="6">
    <source>
        <dbReference type="PROSITE" id="PS50977"/>
    </source>
</evidence>